<accession>A0AAQ3WQ49</accession>
<gene>
    <name evidence="1" type="ORF">U9M48_018869</name>
</gene>
<reference evidence="1 2" key="1">
    <citation type="submission" date="2024-02" db="EMBL/GenBank/DDBJ databases">
        <title>High-quality chromosome-scale genome assembly of Pensacola bahiagrass (Paspalum notatum Flugge var. saurae).</title>
        <authorList>
            <person name="Vega J.M."/>
            <person name="Podio M."/>
            <person name="Orjuela J."/>
            <person name="Siena L.A."/>
            <person name="Pessino S.C."/>
            <person name="Combes M.C."/>
            <person name="Mariac C."/>
            <person name="Albertini E."/>
            <person name="Pupilli F."/>
            <person name="Ortiz J.P.A."/>
            <person name="Leblanc O."/>
        </authorList>
    </citation>
    <scope>NUCLEOTIDE SEQUENCE [LARGE SCALE GENOMIC DNA]</scope>
    <source>
        <strain evidence="1">R1</strain>
        <tissue evidence="1">Leaf</tissue>
    </source>
</reference>
<proteinExistence type="predicted"/>
<dbReference type="AlphaFoldDB" id="A0AAQ3WQ49"/>
<dbReference type="Proteomes" id="UP001341281">
    <property type="component" value="Chromosome 04"/>
</dbReference>
<evidence type="ECO:0000313" key="2">
    <source>
        <dbReference type="Proteomes" id="UP001341281"/>
    </source>
</evidence>
<protein>
    <submittedName>
        <fullName evidence="1">Uncharacterized protein</fullName>
    </submittedName>
</protein>
<dbReference type="EMBL" id="CP144748">
    <property type="protein sequence ID" value="WVZ70183.1"/>
    <property type="molecule type" value="Genomic_DNA"/>
</dbReference>
<evidence type="ECO:0000313" key="1">
    <source>
        <dbReference type="EMBL" id="WVZ70183.1"/>
    </source>
</evidence>
<sequence>MKGVILTKDNLKNCNWNGDDGCCFCNKKETIQQVLFGELFNTWFEQVEPNMRPLLCIGASAIVSSIWLCRNDCVFDRKRLYSYLQKYILAKVLESTSKRGRQKLFEVGMLHVREGGFRGVREECLAVI</sequence>
<keyword evidence="2" id="KW-1185">Reference proteome</keyword>
<name>A0AAQ3WQ49_PASNO</name>
<organism evidence="1 2">
    <name type="scientific">Paspalum notatum var. saurae</name>
    <dbReference type="NCBI Taxonomy" id="547442"/>
    <lineage>
        <taxon>Eukaryota</taxon>
        <taxon>Viridiplantae</taxon>
        <taxon>Streptophyta</taxon>
        <taxon>Embryophyta</taxon>
        <taxon>Tracheophyta</taxon>
        <taxon>Spermatophyta</taxon>
        <taxon>Magnoliopsida</taxon>
        <taxon>Liliopsida</taxon>
        <taxon>Poales</taxon>
        <taxon>Poaceae</taxon>
        <taxon>PACMAD clade</taxon>
        <taxon>Panicoideae</taxon>
        <taxon>Andropogonodae</taxon>
        <taxon>Paspaleae</taxon>
        <taxon>Paspalinae</taxon>
        <taxon>Paspalum</taxon>
    </lineage>
</organism>